<proteinExistence type="predicted"/>
<feature type="compositionally biased region" description="Polar residues" evidence="1">
    <location>
        <begin position="84"/>
        <end position="121"/>
    </location>
</feature>
<sequence>MEFPWPIAVLAGGILAVVIIVLVVMLYKESNARNQVVSILPVKRNSNVKPNLAATTDVESGGKESPPSKSPEEHHREWLRRQSILPQSPRQVPTISTITLANTNPFETDSTPNSRPGSNELSPPELAAINRRPSATAMTEEELMGVGTLPRDIDAELDERDKRRKTLST</sequence>
<keyword evidence="2" id="KW-0812">Transmembrane</keyword>
<evidence type="ECO:0000256" key="1">
    <source>
        <dbReference type="SAM" id="MobiDB-lite"/>
    </source>
</evidence>
<accession>A0A7E4UUF9</accession>
<organism evidence="3 4">
    <name type="scientific">Panagrellus redivivus</name>
    <name type="common">Microworm</name>
    <dbReference type="NCBI Taxonomy" id="6233"/>
    <lineage>
        <taxon>Eukaryota</taxon>
        <taxon>Metazoa</taxon>
        <taxon>Ecdysozoa</taxon>
        <taxon>Nematoda</taxon>
        <taxon>Chromadorea</taxon>
        <taxon>Rhabditida</taxon>
        <taxon>Tylenchina</taxon>
        <taxon>Panagrolaimomorpha</taxon>
        <taxon>Panagrolaimoidea</taxon>
        <taxon>Panagrolaimidae</taxon>
        <taxon>Panagrellus</taxon>
    </lineage>
</organism>
<feature type="transmembrane region" description="Helical" evidence="2">
    <location>
        <begin position="6"/>
        <end position="27"/>
    </location>
</feature>
<keyword evidence="3" id="KW-1185">Reference proteome</keyword>
<reference evidence="3" key="1">
    <citation type="journal article" date="2013" name="Genetics">
        <title>The draft genome and transcriptome of Panagrellus redivivus are shaped by the harsh demands of a free-living lifestyle.</title>
        <authorList>
            <person name="Srinivasan J."/>
            <person name="Dillman A.R."/>
            <person name="Macchietto M.G."/>
            <person name="Heikkinen L."/>
            <person name="Lakso M."/>
            <person name="Fracchia K.M."/>
            <person name="Antoshechkin I."/>
            <person name="Mortazavi A."/>
            <person name="Wong G."/>
            <person name="Sternberg P.W."/>
        </authorList>
    </citation>
    <scope>NUCLEOTIDE SEQUENCE [LARGE SCALE GENOMIC DNA]</scope>
    <source>
        <strain evidence="3">MT8872</strain>
    </source>
</reference>
<dbReference type="AlphaFoldDB" id="A0A7E4UUF9"/>
<protein>
    <submittedName>
        <fullName evidence="4">Transmembrane protein</fullName>
    </submittedName>
</protein>
<feature type="compositionally biased region" description="Basic and acidic residues" evidence="1">
    <location>
        <begin position="70"/>
        <end position="80"/>
    </location>
</feature>
<evidence type="ECO:0000256" key="2">
    <source>
        <dbReference type="SAM" id="Phobius"/>
    </source>
</evidence>
<evidence type="ECO:0000313" key="3">
    <source>
        <dbReference type="Proteomes" id="UP000492821"/>
    </source>
</evidence>
<keyword evidence="2" id="KW-1133">Transmembrane helix</keyword>
<dbReference type="Proteomes" id="UP000492821">
    <property type="component" value="Unassembled WGS sequence"/>
</dbReference>
<keyword evidence="2" id="KW-0472">Membrane</keyword>
<feature type="region of interest" description="Disordered" evidence="1">
    <location>
        <begin position="50"/>
        <end position="169"/>
    </location>
</feature>
<reference evidence="4" key="2">
    <citation type="submission" date="2020-10" db="UniProtKB">
        <authorList>
            <consortium name="WormBaseParasite"/>
        </authorList>
    </citation>
    <scope>IDENTIFICATION</scope>
</reference>
<name>A0A7E4UUF9_PANRE</name>
<dbReference type="WBParaSite" id="Pan_g12968.t1">
    <property type="protein sequence ID" value="Pan_g12968.t1"/>
    <property type="gene ID" value="Pan_g12968"/>
</dbReference>
<evidence type="ECO:0000313" key="4">
    <source>
        <dbReference type="WBParaSite" id="Pan_g12968.t1"/>
    </source>
</evidence>